<feature type="transmembrane region" description="Helical" evidence="8">
    <location>
        <begin position="77"/>
        <end position="96"/>
    </location>
</feature>
<organism evidence="9 10">
    <name type="scientific">Blautia faecicola</name>
    <dbReference type="NCBI Taxonomy" id="2509240"/>
    <lineage>
        <taxon>Bacteria</taxon>
        <taxon>Bacillati</taxon>
        <taxon>Bacillota</taxon>
        <taxon>Clostridia</taxon>
        <taxon>Lachnospirales</taxon>
        <taxon>Lachnospiraceae</taxon>
        <taxon>Blautia</taxon>
    </lineage>
</organism>
<protein>
    <submittedName>
        <fullName evidence="9">MBOAT family protein</fullName>
    </submittedName>
</protein>
<evidence type="ECO:0000313" key="10">
    <source>
        <dbReference type="Proteomes" id="UP000290106"/>
    </source>
</evidence>
<keyword evidence="4 8" id="KW-0812">Transmembrane</keyword>
<dbReference type="InterPro" id="IPR004299">
    <property type="entry name" value="MBOAT_fam"/>
</dbReference>
<dbReference type="InterPro" id="IPR024194">
    <property type="entry name" value="Ac/AlaTfrase_AlgI/DltB"/>
</dbReference>
<dbReference type="PANTHER" id="PTHR13285">
    <property type="entry name" value="ACYLTRANSFERASE"/>
    <property type="match status" value="1"/>
</dbReference>
<evidence type="ECO:0000256" key="1">
    <source>
        <dbReference type="ARBA" id="ARBA00004651"/>
    </source>
</evidence>
<dbReference type="InterPro" id="IPR028362">
    <property type="entry name" value="AlgI"/>
</dbReference>
<keyword evidence="5 8" id="KW-1133">Transmembrane helix</keyword>
<keyword evidence="10" id="KW-1185">Reference proteome</keyword>
<feature type="transmembrane region" description="Helical" evidence="8">
    <location>
        <begin position="443"/>
        <end position="465"/>
    </location>
</feature>
<feature type="transmembrane region" description="Helical" evidence="8">
    <location>
        <begin position="410"/>
        <end position="431"/>
    </location>
</feature>
<comment type="similarity">
    <text evidence="2 7">Belongs to the membrane-bound acyltransferase family.</text>
</comment>
<dbReference type="Pfam" id="PF03062">
    <property type="entry name" value="MBOAT"/>
    <property type="match status" value="1"/>
</dbReference>
<keyword evidence="3 7" id="KW-1003">Cell membrane</keyword>
<dbReference type="InterPro" id="IPR051085">
    <property type="entry name" value="MB_O-acyltransferase"/>
</dbReference>
<keyword evidence="7" id="KW-0012">Acyltransferase</keyword>
<comment type="subcellular location">
    <subcellularLocation>
        <location evidence="1">Cell membrane</location>
        <topology evidence="1">Multi-pass membrane protein</topology>
    </subcellularLocation>
</comment>
<dbReference type="AlphaFoldDB" id="A0A4Q1RLH6"/>
<reference evidence="9 10" key="1">
    <citation type="submission" date="2019-01" db="EMBL/GenBank/DDBJ databases">
        <title>Blautia sp. nov. KGMB01111 isolated human feces.</title>
        <authorList>
            <person name="Park J.-E."/>
            <person name="Kim J.-S."/>
            <person name="Park S.-H."/>
        </authorList>
    </citation>
    <scope>NUCLEOTIDE SEQUENCE [LARGE SCALE GENOMIC DNA]</scope>
    <source>
        <strain evidence="9 10">KGMB01111</strain>
    </source>
</reference>
<feature type="transmembrane region" description="Helical" evidence="8">
    <location>
        <begin position="357"/>
        <end position="374"/>
    </location>
</feature>
<dbReference type="GO" id="GO:0042121">
    <property type="term" value="P:alginic acid biosynthetic process"/>
    <property type="evidence" value="ECO:0007669"/>
    <property type="project" value="InterPro"/>
</dbReference>
<name>A0A4Q1RLH6_9FIRM</name>
<keyword evidence="6 7" id="KW-0472">Membrane</keyword>
<evidence type="ECO:0000313" key="9">
    <source>
        <dbReference type="EMBL" id="RXS76582.1"/>
    </source>
</evidence>
<evidence type="ECO:0000256" key="6">
    <source>
        <dbReference type="ARBA" id="ARBA00023136"/>
    </source>
</evidence>
<dbReference type="PIRSF" id="PIRSF016636">
    <property type="entry name" value="AlgI_DltB"/>
    <property type="match status" value="1"/>
</dbReference>
<dbReference type="RefSeq" id="WP_129259333.1">
    <property type="nucleotide sequence ID" value="NZ_SDKC01000001.1"/>
</dbReference>
<evidence type="ECO:0000256" key="2">
    <source>
        <dbReference type="ARBA" id="ARBA00010323"/>
    </source>
</evidence>
<proteinExistence type="inferred from homology"/>
<dbReference type="EMBL" id="SDKC01000001">
    <property type="protein sequence ID" value="RXS76582.1"/>
    <property type="molecule type" value="Genomic_DNA"/>
</dbReference>
<dbReference type="GO" id="GO:0005886">
    <property type="term" value="C:plasma membrane"/>
    <property type="evidence" value="ECO:0007669"/>
    <property type="project" value="UniProtKB-SubCell"/>
</dbReference>
<evidence type="ECO:0000256" key="8">
    <source>
        <dbReference type="SAM" id="Phobius"/>
    </source>
</evidence>
<gene>
    <name evidence="9" type="ORF">ETP43_16165</name>
</gene>
<keyword evidence="7" id="KW-0808">Transferase</keyword>
<evidence type="ECO:0000256" key="3">
    <source>
        <dbReference type="ARBA" id="ARBA00022475"/>
    </source>
</evidence>
<feature type="transmembrane region" description="Helical" evidence="8">
    <location>
        <begin position="312"/>
        <end position="337"/>
    </location>
</feature>
<dbReference type="GO" id="GO:0016746">
    <property type="term" value="F:acyltransferase activity"/>
    <property type="evidence" value="ECO:0007669"/>
    <property type="project" value="UniProtKB-KW"/>
</dbReference>
<feature type="transmembrane region" description="Helical" evidence="8">
    <location>
        <begin position="147"/>
        <end position="166"/>
    </location>
</feature>
<evidence type="ECO:0000256" key="5">
    <source>
        <dbReference type="ARBA" id="ARBA00022989"/>
    </source>
</evidence>
<feature type="transmembrane region" description="Helical" evidence="8">
    <location>
        <begin position="116"/>
        <end position="135"/>
    </location>
</feature>
<evidence type="ECO:0000256" key="4">
    <source>
        <dbReference type="ARBA" id="ARBA00022692"/>
    </source>
</evidence>
<dbReference type="PANTHER" id="PTHR13285:SF18">
    <property type="entry name" value="PROTEIN-CYSTEINE N-PALMITOYLTRANSFERASE RASP"/>
    <property type="match status" value="1"/>
</dbReference>
<accession>A0A4Q1RLH6</accession>
<comment type="caution">
    <text evidence="9">The sequence shown here is derived from an EMBL/GenBank/DDBJ whole genome shotgun (WGS) entry which is preliminary data.</text>
</comment>
<dbReference type="Proteomes" id="UP000290106">
    <property type="component" value="Unassembled WGS sequence"/>
</dbReference>
<feature type="transmembrane region" description="Helical" evidence="8">
    <location>
        <begin position="47"/>
        <end position="65"/>
    </location>
</feature>
<dbReference type="PIRSF" id="PIRSF500217">
    <property type="entry name" value="AlgI"/>
    <property type="match status" value="1"/>
</dbReference>
<feature type="transmembrane region" description="Helical" evidence="8">
    <location>
        <begin position="224"/>
        <end position="244"/>
    </location>
</feature>
<evidence type="ECO:0000256" key="7">
    <source>
        <dbReference type="PIRNR" id="PIRNR016636"/>
    </source>
</evidence>
<sequence>MVFSSLFFVFFFLALNLIAYHFADGIKRKNMVLLGFSLVFYAWGGPKYLLLLLSMVFASWIFALLIDQYRESGRSKLFLICDCVFMLGLLCIFKYLTFFSSITNTIFHFPKEIPQIALPIGISFYTFQLLSYVIDVYREEVEPQRKFVNLLLYASLFHQCIAGPIVRYQLVADEIENRKVKMDELYKGIKRFTIGLAKKAILANGCATVADTLVPTLASDIAEIPAAGLWIGMLFYALQIYLDFSAYSDMAIGMGLMVGFHYDENFNYPYISGSIKEFWNRWHISLGTFFRDYVYIPLGGNRKGARRRTINLLIVWSLTGFWHGASWNFIFWGLYFFLFIYMENTFLLEKLSHLPRFVSHLYAMIVVYFGWVLFRCESLGNLGTILKGMFGLNHNGFIDLSTSVLFQNNLYLLIFCIIASTPLLKNIGTYIKRLDLVHYRIPYLTYAYEIVIPPVLLILSLLALVGNSYNPFLYFQF</sequence>
<dbReference type="OrthoDB" id="9805788at2"/>